<reference evidence="2 3" key="1">
    <citation type="submission" date="2024-01" db="EMBL/GenBank/DDBJ databases">
        <title>Novel species of the genus Luteimonas isolated from rivers.</title>
        <authorList>
            <person name="Lu H."/>
        </authorList>
    </citation>
    <scope>NUCLEOTIDE SEQUENCE [LARGE SCALE GENOMIC DNA]</scope>
    <source>
        <strain evidence="2 3">FXH3W</strain>
    </source>
</reference>
<keyword evidence="1" id="KW-0472">Membrane</keyword>
<evidence type="ECO:0000256" key="1">
    <source>
        <dbReference type="SAM" id="Phobius"/>
    </source>
</evidence>
<comment type="caution">
    <text evidence="2">The sequence shown here is derived from an EMBL/GenBank/DDBJ whole genome shotgun (WGS) entry which is preliminary data.</text>
</comment>
<gene>
    <name evidence="2" type="ORF">V3390_06880</name>
</gene>
<organism evidence="2 3">
    <name type="scientific">Aquilutibacter rugosus</name>
    <dbReference type="NCBI Taxonomy" id="3115820"/>
    <lineage>
        <taxon>Bacteria</taxon>
        <taxon>Pseudomonadati</taxon>
        <taxon>Pseudomonadota</taxon>
        <taxon>Gammaproteobacteria</taxon>
        <taxon>Lysobacterales</taxon>
        <taxon>Lysobacteraceae</taxon>
        <taxon>Aquilutibacter</taxon>
    </lineage>
</organism>
<feature type="transmembrane region" description="Helical" evidence="1">
    <location>
        <begin position="405"/>
        <end position="425"/>
    </location>
</feature>
<proteinExistence type="predicted"/>
<dbReference type="PANTHER" id="PTHR38442">
    <property type="entry name" value="INNER MEMBRANE PROTEIN-RELATED"/>
    <property type="match status" value="1"/>
</dbReference>
<protein>
    <submittedName>
        <fullName evidence="2">DUF445 domain-containing protein</fullName>
    </submittedName>
</protein>
<evidence type="ECO:0000313" key="2">
    <source>
        <dbReference type="EMBL" id="MEF2155954.1"/>
    </source>
</evidence>
<dbReference type="Pfam" id="PF04286">
    <property type="entry name" value="DUF445"/>
    <property type="match status" value="1"/>
</dbReference>
<accession>A0ABU7UZI4</accession>
<dbReference type="EMBL" id="JAZHBO010000002">
    <property type="protein sequence ID" value="MEF2155954.1"/>
    <property type="molecule type" value="Genomic_DNA"/>
</dbReference>
<feature type="transmembrane region" description="Helical" evidence="1">
    <location>
        <begin position="47"/>
        <end position="74"/>
    </location>
</feature>
<feature type="transmembrane region" description="Helical" evidence="1">
    <location>
        <begin position="21"/>
        <end position="41"/>
    </location>
</feature>
<keyword evidence="3" id="KW-1185">Reference proteome</keyword>
<dbReference type="RefSeq" id="WP_331703908.1">
    <property type="nucleotide sequence ID" value="NZ_JAZHBO010000002.1"/>
</dbReference>
<evidence type="ECO:0000313" key="3">
    <source>
        <dbReference type="Proteomes" id="UP001356170"/>
    </source>
</evidence>
<dbReference type="InterPro" id="IPR007383">
    <property type="entry name" value="DUF445"/>
</dbReference>
<dbReference type="PANTHER" id="PTHR38442:SF1">
    <property type="entry name" value="INNER MEMBRANE PROTEIN"/>
    <property type="match status" value="1"/>
</dbReference>
<dbReference type="Proteomes" id="UP001356170">
    <property type="component" value="Unassembled WGS sequence"/>
</dbReference>
<sequence>MSDPVQDRRAEKARQLRQKKRTALLMLVFAAALFVVGSLLQGRVSHWSVGLLIAMSEAAMIGGLADWFAVVALFRHPMGQRWIPHTAIIPAKKDAIGSNLAHFISDHFLGTEQVIAKLRDLQPAERLSRYVNDPQANARLGDLSLRVFPHLVRLLDSPQLHHFVQRTAIDRLARLDIATVAAQALELLTRDRRHAGLLDNVLVFLHSKLESDELRQEITARVGDSMWKILKWAQVDDLVADRITERILNALRTLLAEMIEDPEHPMRQRIDDEMLAFVERLRHDGDTRAHIEQLRDTLLANPALADYLQGLWRQFLQWIETDTALGTESTLREHVVRTVSAFGSNLAEDAAMRQWLDTQIEALVDPALGRYRESIRRFIVERVERWPADELTSELELSIGADLQYVRYNGTVIGALIGGVLYGLMKWLESLSGL</sequence>
<keyword evidence="1" id="KW-0812">Transmembrane</keyword>
<keyword evidence="1" id="KW-1133">Transmembrane helix</keyword>
<name>A0ABU7UZI4_9GAMM</name>